<name>A0ABD3Q8J6_9STRA</name>
<evidence type="ECO:0000256" key="2">
    <source>
        <dbReference type="SAM" id="MobiDB-lite"/>
    </source>
</evidence>
<dbReference type="Proteomes" id="UP001516023">
    <property type="component" value="Unassembled WGS sequence"/>
</dbReference>
<evidence type="ECO:0000259" key="3">
    <source>
        <dbReference type="PROSITE" id="PS51718"/>
    </source>
</evidence>
<comment type="subcellular location">
    <subcellularLocation>
        <location evidence="1">Endosome membrane</location>
        <topology evidence="1">Peripheral membrane protein</topology>
    </subcellularLocation>
</comment>
<dbReference type="SUPFAM" id="SSF52540">
    <property type="entry name" value="P-loop containing nucleoside triphosphate hydrolases"/>
    <property type="match status" value="1"/>
</dbReference>
<dbReference type="Pfam" id="PF00350">
    <property type="entry name" value="Dynamin_N"/>
    <property type="match status" value="1"/>
</dbReference>
<dbReference type="InterPro" id="IPR045063">
    <property type="entry name" value="Dynamin_N"/>
</dbReference>
<dbReference type="PANTHER" id="PTHR43681">
    <property type="entry name" value="TRANSMEMBRANE GTPASE FZO"/>
    <property type="match status" value="1"/>
</dbReference>
<feature type="domain" description="Dynamin-type G" evidence="3">
    <location>
        <begin position="238"/>
        <end position="518"/>
    </location>
</feature>
<dbReference type="Gene3D" id="3.40.50.300">
    <property type="entry name" value="P-loop containing nucleotide triphosphate hydrolases"/>
    <property type="match status" value="1"/>
</dbReference>
<dbReference type="InterPro" id="IPR040990">
    <property type="entry name" value="DUF5600"/>
</dbReference>
<keyword evidence="5" id="KW-1185">Reference proteome</keyword>
<dbReference type="Pfam" id="PF18150">
    <property type="entry name" value="DUF5600"/>
    <property type="match status" value="1"/>
</dbReference>
<accession>A0ABD3Q8J6</accession>
<feature type="compositionally biased region" description="Basic and acidic residues" evidence="2">
    <location>
        <begin position="153"/>
        <end position="167"/>
    </location>
</feature>
<organism evidence="4 5">
    <name type="scientific">Cyclotella cryptica</name>
    <dbReference type="NCBI Taxonomy" id="29204"/>
    <lineage>
        <taxon>Eukaryota</taxon>
        <taxon>Sar</taxon>
        <taxon>Stramenopiles</taxon>
        <taxon>Ochrophyta</taxon>
        <taxon>Bacillariophyta</taxon>
        <taxon>Coscinodiscophyceae</taxon>
        <taxon>Thalassiosirophycidae</taxon>
        <taxon>Stephanodiscales</taxon>
        <taxon>Stephanodiscaceae</taxon>
        <taxon>Cyclotella</taxon>
    </lineage>
</organism>
<sequence length="689" mass="77321">SLLLRSSFLRNLNRHHTLSFCNKPVPIPLERLDRTSRCLREQRKQEAEKENNQAGMVERGTDQTKLVEKPNRDISTDQHVPISRPACHQQQISSEEQHLQLPPSINTRANAVINHLCSMSGDELEISFSTSTTKNDASTHGAGSASSSVSENDCAKEDVRSSNKDTAADFNKYSPDSNKTTHDSPSAINKSANDASSKFIVKKLKELYHSHVVEAEKRYHLHFNFCLPTDGEIKDSEFDATPMVLLIGQYSTGKTTFISHLLGEDFPGMHIGPEPTTDKFMALFYGGDRSDDSSPDDTSEMFKSGFHKKGRCMKQDHDRSEFVATDDFVPAPGKLVKGNTLTVTPSLPFSSLSQFGSAFLNHFVGSSSSSPLLKRITFIDTPGVLSGEKQRINRAYDFAKVAKWFADRSDLILLLFDAHKLDISDEFKNVIDTIRQYNDDKIRCVLNKADAVTRDQLVRVYGSLMWSMGKIFTNSPEVVRVYTGSYWNGGLINHDFEQMFEKDEQLLVRELVDLPRCAAERKVNQMVNRIRLVKVHVCILGTLRSLTPAFFGKRKSREYIMNNLNVIMENVRVQFDLSKGDMPDPVEFGNCLENFPDFSVFPPIDSALIQSLNRLIEEDIPCIVSDAEIVASDVRLRRNKNEDKSAIQDEIVEETTELCTGRLVDPKPSKICARKIGPSKALGSPPAEL</sequence>
<dbReference type="CDD" id="cd09913">
    <property type="entry name" value="EHD"/>
    <property type="match status" value="1"/>
</dbReference>
<dbReference type="InterPro" id="IPR030381">
    <property type="entry name" value="G_DYNAMIN_dom"/>
</dbReference>
<feature type="compositionally biased region" description="Polar residues" evidence="2">
    <location>
        <begin position="174"/>
        <end position="190"/>
    </location>
</feature>
<evidence type="ECO:0000313" key="4">
    <source>
        <dbReference type="EMBL" id="KAL3796685.1"/>
    </source>
</evidence>
<dbReference type="EMBL" id="JABMIG020000061">
    <property type="protein sequence ID" value="KAL3796685.1"/>
    <property type="molecule type" value="Genomic_DNA"/>
</dbReference>
<reference evidence="4 5" key="1">
    <citation type="journal article" date="2020" name="G3 (Bethesda)">
        <title>Improved Reference Genome for Cyclotella cryptica CCMP332, a Model for Cell Wall Morphogenesis, Salinity Adaptation, and Lipid Production in Diatoms (Bacillariophyta).</title>
        <authorList>
            <person name="Roberts W.R."/>
            <person name="Downey K.M."/>
            <person name="Ruck E.C."/>
            <person name="Traller J.C."/>
            <person name="Alverson A.J."/>
        </authorList>
    </citation>
    <scope>NUCLEOTIDE SEQUENCE [LARGE SCALE GENOMIC DNA]</scope>
    <source>
        <strain evidence="4 5">CCMP332</strain>
    </source>
</reference>
<dbReference type="PANTHER" id="PTHR43681:SF1">
    <property type="entry name" value="SARCALUMENIN"/>
    <property type="match status" value="1"/>
</dbReference>
<comment type="caution">
    <text evidence="4">The sequence shown here is derived from an EMBL/GenBank/DDBJ whole genome shotgun (WGS) entry which is preliminary data.</text>
</comment>
<dbReference type="AlphaFoldDB" id="A0ABD3Q8J6"/>
<feature type="region of interest" description="Disordered" evidence="2">
    <location>
        <begin position="132"/>
        <end position="190"/>
    </location>
</feature>
<feature type="non-terminal residue" evidence="4">
    <location>
        <position position="1"/>
    </location>
</feature>
<evidence type="ECO:0000313" key="5">
    <source>
        <dbReference type="Proteomes" id="UP001516023"/>
    </source>
</evidence>
<proteinExistence type="predicted"/>
<dbReference type="InterPro" id="IPR051943">
    <property type="entry name" value="TRAFAC_Dynamin-like_GTPase"/>
</dbReference>
<gene>
    <name evidence="4" type="ORF">HJC23_009985</name>
</gene>
<dbReference type="GO" id="GO:0010008">
    <property type="term" value="C:endosome membrane"/>
    <property type="evidence" value="ECO:0007669"/>
    <property type="project" value="UniProtKB-SubCell"/>
</dbReference>
<feature type="compositionally biased region" description="Low complexity" evidence="2">
    <location>
        <begin position="138"/>
        <end position="150"/>
    </location>
</feature>
<protein>
    <recommendedName>
        <fullName evidence="3">Dynamin-type G domain-containing protein</fullName>
    </recommendedName>
</protein>
<dbReference type="InterPro" id="IPR027417">
    <property type="entry name" value="P-loop_NTPase"/>
</dbReference>
<dbReference type="PROSITE" id="PS51718">
    <property type="entry name" value="G_DYNAMIN_2"/>
    <property type="match status" value="1"/>
</dbReference>
<evidence type="ECO:0000256" key="1">
    <source>
        <dbReference type="ARBA" id="ARBA00004481"/>
    </source>
</evidence>